<dbReference type="InterPro" id="IPR046341">
    <property type="entry name" value="SET_dom_sf"/>
</dbReference>
<dbReference type="Proteomes" id="UP001295423">
    <property type="component" value="Unassembled WGS sequence"/>
</dbReference>
<keyword evidence="2" id="KW-1185">Reference proteome</keyword>
<gene>
    <name evidence="1" type="ORF">CYCCA115_LOCUS19820</name>
</gene>
<dbReference type="AlphaFoldDB" id="A0AAD2G4W0"/>
<dbReference type="GO" id="GO:0016279">
    <property type="term" value="F:protein-lysine N-methyltransferase activity"/>
    <property type="evidence" value="ECO:0007669"/>
    <property type="project" value="TreeGrafter"/>
</dbReference>
<dbReference type="InterPro" id="IPR050600">
    <property type="entry name" value="SETD3_SETD6_MTase"/>
</dbReference>
<organism evidence="1 2">
    <name type="scientific">Cylindrotheca closterium</name>
    <dbReference type="NCBI Taxonomy" id="2856"/>
    <lineage>
        <taxon>Eukaryota</taxon>
        <taxon>Sar</taxon>
        <taxon>Stramenopiles</taxon>
        <taxon>Ochrophyta</taxon>
        <taxon>Bacillariophyta</taxon>
        <taxon>Bacillariophyceae</taxon>
        <taxon>Bacillariophycidae</taxon>
        <taxon>Bacillariales</taxon>
        <taxon>Bacillariaceae</taxon>
        <taxon>Cylindrotheca</taxon>
    </lineage>
</organism>
<proteinExistence type="predicted"/>
<evidence type="ECO:0000313" key="2">
    <source>
        <dbReference type="Proteomes" id="UP001295423"/>
    </source>
</evidence>
<dbReference type="PANTHER" id="PTHR13271:SF137">
    <property type="entry name" value="SET DOMAIN-CONTAINING PROTEIN"/>
    <property type="match status" value="1"/>
</dbReference>
<dbReference type="SUPFAM" id="SSF82199">
    <property type="entry name" value="SET domain"/>
    <property type="match status" value="1"/>
</dbReference>
<dbReference type="EMBL" id="CAKOGP040002114">
    <property type="protein sequence ID" value="CAJ1962715.1"/>
    <property type="molecule type" value="Genomic_DNA"/>
</dbReference>
<reference evidence="1" key="1">
    <citation type="submission" date="2023-08" db="EMBL/GenBank/DDBJ databases">
        <authorList>
            <person name="Audoor S."/>
            <person name="Bilcke G."/>
        </authorList>
    </citation>
    <scope>NUCLEOTIDE SEQUENCE</scope>
</reference>
<sequence length="441" mass="50637">MTSSIPKASSSRQQYLTQRQSAISVVEGTERDLSLLGDWAAHFGIVGSEGFGLEPTFASYGHNNDNQNWAAQAIQAMPKDHAVIQVPAHIILSSVVVRQELGDSIKPALQYLENKGIGHQRGQFLLFCKMLLEYEKEDQSYWYAWMNSLPRNFYTAVSMDDFEISCLPPFLYSLSMMDRIHFSVFLEALQTVNILQKDETLQDIDLLKWAFNCVYTRCWGLDEDRCDIVPMADMFDHAWPSNIVVEYDDNQNCVVRLKEDVQAGQPLRMSYGMPTNPARLVATFGFFDESPPATYCKILARNPSKKLVDVGYDTARMVFYTADGGISEECFDVVLYNLLEKLPNVQETFYQAHMSGDQGTKVEIQRQYLLETCTSLKLHVDGVLRELELLRTRIDGQDMSLHPRLPMIRRHNECVWDTFTKVKGRLDTMIRNETERRRNEQ</sequence>
<comment type="caution">
    <text evidence="1">The sequence shown here is derived from an EMBL/GenBank/DDBJ whole genome shotgun (WGS) entry which is preliminary data.</text>
</comment>
<dbReference type="Gene3D" id="3.90.1410.10">
    <property type="entry name" value="set domain protein methyltransferase, domain 1"/>
    <property type="match status" value="1"/>
</dbReference>
<dbReference type="CDD" id="cd10527">
    <property type="entry name" value="SET_LSMT"/>
    <property type="match status" value="1"/>
</dbReference>
<name>A0AAD2G4W0_9STRA</name>
<evidence type="ECO:0000313" key="1">
    <source>
        <dbReference type="EMBL" id="CAJ1962715.1"/>
    </source>
</evidence>
<accession>A0AAD2G4W0</accession>
<evidence type="ECO:0008006" key="3">
    <source>
        <dbReference type="Google" id="ProtNLM"/>
    </source>
</evidence>
<protein>
    <recommendedName>
        <fullName evidence="3">SET domain-containing protein</fullName>
    </recommendedName>
</protein>
<dbReference type="PANTHER" id="PTHR13271">
    <property type="entry name" value="UNCHARACTERIZED PUTATIVE METHYLTRANSFERASE"/>
    <property type="match status" value="1"/>
</dbReference>